<evidence type="ECO:0000256" key="1">
    <source>
        <dbReference type="ARBA" id="ARBA00006484"/>
    </source>
</evidence>
<dbReference type="Proteomes" id="UP001356428">
    <property type="component" value="Chromosome"/>
</dbReference>
<dbReference type="EMBL" id="CP109083">
    <property type="protein sequence ID" value="WSB12292.1"/>
    <property type="molecule type" value="Genomic_DNA"/>
</dbReference>
<dbReference type="PANTHER" id="PTHR42760">
    <property type="entry name" value="SHORT-CHAIN DEHYDROGENASES/REDUCTASES FAMILY MEMBER"/>
    <property type="match status" value="1"/>
</dbReference>
<reference evidence="4 5" key="1">
    <citation type="submission" date="2022-10" db="EMBL/GenBank/DDBJ databases">
        <title>The complete genomes of actinobacterial strains from the NBC collection.</title>
        <authorList>
            <person name="Joergensen T.S."/>
            <person name="Alvarez Arevalo M."/>
            <person name="Sterndorff E.B."/>
            <person name="Faurdal D."/>
            <person name="Vuksanovic O."/>
            <person name="Mourched A.-S."/>
            <person name="Charusanti P."/>
            <person name="Shaw S."/>
            <person name="Blin K."/>
            <person name="Weber T."/>
        </authorList>
    </citation>
    <scope>NUCLEOTIDE SEQUENCE [LARGE SCALE GENOMIC DNA]</scope>
    <source>
        <strain evidence="4 5">NBC 01792</strain>
    </source>
</reference>
<keyword evidence="5" id="KW-1185">Reference proteome</keyword>
<keyword evidence="2" id="KW-0560">Oxidoreductase</keyword>
<evidence type="ECO:0000256" key="3">
    <source>
        <dbReference type="SAM" id="MobiDB-lite"/>
    </source>
</evidence>
<dbReference type="Gene3D" id="3.40.50.720">
    <property type="entry name" value="NAD(P)-binding Rossmann-like Domain"/>
    <property type="match status" value="1"/>
</dbReference>
<accession>A0ABZ1F7F3</accession>
<dbReference type="PRINTS" id="PR00081">
    <property type="entry name" value="GDHRDH"/>
</dbReference>
<dbReference type="SUPFAM" id="SSF51735">
    <property type="entry name" value="NAD(P)-binding Rossmann-fold domains"/>
    <property type="match status" value="1"/>
</dbReference>
<gene>
    <name evidence="4" type="ORF">OG849_10320</name>
</gene>
<dbReference type="InterPro" id="IPR036291">
    <property type="entry name" value="NAD(P)-bd_dom_sf"/>
</dbReference>
<proteinExistence type="inferred from homology"/>
<dbReference type="PRINTS" id="PR00080">
    <property type="entry name" value="SDRFAMILY"/>
</dbReference>
<dbReference type="InterPro" id="IPR002347">
    <property type="entry name" value="SDR_fam"/>
</dbReference>
<dbReference type="RefSeq" id="WP_326707840.1">
    <property type="nucleotide sequence ID" value="NZ_CP108861.1"/>
</dbReference>
<dbReference type="Pfam" id="PF13561">
    <property type="entry name" value="adh_short_C2"/>
    <property type="match status" value="1"/>
</dbReference>
<feature type="compositionally biased region" description="Low complexity" evidence="3">
    <location>
        <begin position="20"/>
        <end position="29"/>
    </location>
</feature>
<comment type="similarity">
    <text evidence="1">Belongs to the short-chain dehydrogenases/reductases (SDR) family.</text>
</comment>
<evidence type="ECO:0000313" key="5">
    <source>
        <dbReference type="Proteomes" id="UP001356428"/>
    </source>
</evidence>
<name>A0ABZ1F7F3_9ACTN</name>
<organism evidence="4 5">
    <name type="scientific">Streptomyces cyaneofuscatus</name>
    <dbReference type="NCBI Taxonomy" id="66883"/>
    <lineage>
        <taxon>Bacteria</taxon>
        <taxon>Bacillati</taxon>
        <taxon>Actinomycetota</taxon>
        <taxon>Actinomycetes</taxon>
        <taxon>Kitasatosporales</taxon>
        <taxon>Streptomycetaceae</taxon>
        <taxon>Streptomyces</taxon>
    </lineage>
</organism>
<evidence type="ECO:0000313" key="4">
    <source>
        <dbReference type="EMBL" id="WSB12292.1"/>
    </source>
</evidence>
<evidence type="ECO:0000256" key="2">
    <source>
        <dbReference type="ARBA" id="ARBA00023002"/>
    </source>
</evidence>
<dbReference type="NCBIfam" id="NF005095">
    <property type="entry name" value="PRK06523.1"/>
    <property type="match status" value="1"/>
</dbReference>
<dbReference type="PROSITE" id="PS00061">
    <property type="entry name" value="ADH_SHORT"/>
    <property type="match status" value="1"/>
</dbReference>
<protein>
    <submittedName>
        <fullName evidence="4">Oxidoreductase</fullName>
    </submittedName>
</protein>
<sequence>MTAKIEVTASGAEPAPSVPRATVTGGTRGTGAAVVRHLREAGMDVTVVARTPGEGEAVRFVPADLADPVAAREAARLVLAEGAPDVLVHVAGGSQSPSGGFSALGEEEWARELDLNLLSAVRLDRELVPAMIERGRGVIIHVASIQARMPLWDGTLAYAAAKAALRTYSKGLAGQLAPHGIRVNTVSPGGIRTEAADQLVDRLAERLDGDRDAAWDALGAALGGVPLGRFATPDEVAGVIAFLASDGAASVLGAEIVVDGGTVRTV</sequence>
<feature type="region of interest" description="Disordered" evidence="3">
    <location>
        <begin position="1"/>
        <end position="29"/>
    </location>
</feature>
<dbReference type="InterPro" id="IPR020904">
    <property type="entry name" value="Sc_DH/Rdtase_CS"/>
</dbReference>
<dbReference type="PANTHER" id="PTHR42760:SF133">
    <property type="entry name" value="3-OXOACYL-[ACYL-CARRIER-PROTEIN] REDUCTASE"/>
    <property type="match status" value="1"/>
</dbReference>